<protein>
    <submittedName>
        <fullName evidence="1">Uncharacterized protein</fullName>
    </submittedName>
</protein>
<organism evidence="1 2">
    <name type="scientific">Avena sativa</name>
    <name type="common">Oat</name>
    <dbReference type="NCBI Taxonomy" id="4498"/>
    <lineage>
        <taxon>Eukaryota</taxon>
        <taxon>Viridiplantae</taxon>
        <taxon>Streptophyta</taxon>
        <taxon>Embryophyta</taxon>
        <taxon>Tracheophyta</taxon>
        <taxon>Spermatophyta</taxon>
        <taxon>Magnoliopsida</taxon>
        <taxon>Liliopsida</taxon>
        <taxon>Poales</taxon>
        <taxon>Poaceae</taxon>
        <taxon>BOP clade</taxon>
        <taxon>Pooideae</taxon>
        <taxon>Poodae</taxon>
        <taxon>Poeae</taxon>
        <taxon>Poeae Chloroplast Group 1 (Aveneae type)</taxon>
        <taxon>Aveninae</taxon>
        <taxon>Avena</taxon>
    </lineage>
</organism>
<keyword evidence="2" id="KW-1185">Reference proteome</keyword>
<sequence length="307" mass="33060">MDADLDLDALLASFAGESAAVSDLLIPSPFPPPPDAEAGSPESVTSRSSPAGGEVLSEIERFLMEEQAAEADAEGVDGISVEEFFDALFDGGEGAEEGKGSEAGGSTDGDSGRVEEEAEVVTPETEAEVEVATPETEVDGDDPISKKKRRQMRNRDSAMKSRERKKTYVKDLETKNKYLDAECRRLSYALQCCVAENMALRQSMLKDRPVGAPTAMQESAVLTETLPLVSLLWLVSIMCLFLMPGLPNRSLVAPKSAGRDLVMVARKLSSDKPETLELLLHGRRCRGTRARIKLDTSAISCSCCLLG</sequence>
<evidence type="ECO:0000313" key="1">
    <source>
        <dbReference type="EnsemblPlants" id="AVESA.00010b.r2.4CG1281370.2.CDS"/>
    </source>
</evidence>
<accession>A0ACD5WRS7</accession>
<name>A0ACD5WRS7_AVESA</name>
<proteinExistence type="predicted"/>
<reference evidence="1" key="2">
    <citation type="submission" date="2025-09" db="UniProtKB">
        <authorList>
            <consortium name="EnsemblPlants"/>
        </authorList>
    </citation>
    <scope>IDENTIFICATION</scope>
</reference>
<evidence type="ECO:0000313" key="2">
    <source>
        <dbReference type="Proteomes" id="UP001732700"/>
    </source>
</evidence>
<dbReference type="Proteomes" id="UP001732700">
    <property type="component" value="Chromosome 4C"/>
</dbReference>
<dbReference type="EnsemblPlants" id="AVESA.00010b.r2.4CG1281370.2">
    <property type="protein sequence ID" value="AVESA.00010b.r2.4CG1281370.2.CDS"/>
    <property type="gene ID" value="AVESA.00010b.r2.4CG1281370"/>
</dbReference>
<reference evidence="1" key="1">
    <citation type="submission" date="2021-05" db="EMBL/GenBank/DDBJ databases">
        <authorList>
            <person name="Scholz U."/>
            <person name="Mascher M."/>
            <person name="Fiebig A."/>
        </authorList>
    </citation>
    <scope>NUCLEOTIDE SEQUENCE [LARGE SCALE GENOMIC DNA]</scope>
</reference>